<feature type="non-terminal residue" evidence="1">
    <location>
        <position position="1"/>
    </location>
</feature>
<reference evidence="1 2" key="1">
    <citation type="journal article" date="2018" name="J. Allergy Clin. Immunol.">
        <title>High-quality assembly of Dermatophagoides pteronyssinus genome and transcriptome reveals a wide range of novel allergens.</title>
        <authorList>
            <person name="Liu X.Y."/>
            <person name="Yang K.Y."/>
            <person name="Wang M.Q."/>
            <person name="Kwok J.S."/>
            <person name="Zeng X."/>
            <person name="Yang Z."/>
            <person name="Xiao X.J."/>
            <person name="Lau C.P."/>
            <person name="Li Y."/>
            <person name="Huang Z.M."/>
            <person name="Ba J.G."/>
            <person name="Yim A.K."/>
            <person name="Ouyang C.Y."/>
            <person name="Ngai S.M."/>
            <person name="Chan T.F."/>
            <person name="Leung E.L."/>
            <person name="Liu L."/>
            <person name="Liu Z.G."/>
            <person name="Tsui S.K."/>
        </authorList>
    </citation>
    <scope>NUCLEOTIDE SEQUENCE [LARGE SCALE GENOMIC DNA]</scope>
    <source>
        <strain evidence="1">Derp</strain>
    </source>
</reference>
<keyword evidence="2" id="KW-1185">Reference proteome</keyword>
<gene>
    <name evidence="1" type="ORF">DERP_013265</name>
</gene>
<accession>A0ABQ8J3D9</accession>
<proteinExistence type="predicted"/>
<sequence length="30" mass="3333">SDQLIITSNEGDNSLLDSKNIGYSIYDMEP</sequence>
<evidence type="ECO:0000313" key="2">
    <source>
        <dbReference type="Proteomes" id="UP000887458"/>
    </source>
</evidence>
<comment type="caution">
    <text evidence="1">The sequence shown here is derived from an EMBL/GenBank/DDBJ whole genome shotgun (WGS) entry which is preliminary data.</text>
</comment>
<organism evidence="1 2">
    <name type="scientific">Dermatophagoides pteronyssinus</name>
    <name type="common">European house dust mite</name>
    <dbReference type="NCBI Taxonomy" id="6956"/>
    <lineage>
        <taxon>Eukaryota</taxon>
        <taxon>Metazoa</taxon>
        <taxon>Ecdysozoa</taxon>
        <taxon>Arthropoda</taxon>
        <taxon>Chelicerata</taxon>
        <taxon>Arachnida</taxon>
        <taxon>Acari</taxon>
        <taxon>Acariformes</taxon>
        <taxon>Sarcoptiformes</taxon>
        <taxon>Astigmata</taxon>
        <taxon>Psoroptidia</taxon>
        <taxon>Analgoidea</taxon>
        <taxon>Pyroglyphidae</taxon>
        <taxon>Dermatophagoidinae</taxon>
        <taxon>Dermatophagoides</taxon>
    </lineage>
</organism>
<dbReference type="EMBL" id="NJHN03000081">
    <property type="protein sequence ID" value="KAH9417097.1"/>
    <property type="molecule type" value="Genomic_DNA"/>
</dbReference>
<dbReference type="Proteomes" id="UP000887458">
    <property type="component" value="Unassembled WGS sequence"/>
</dbReference>
<name>A0ABQ8J3D9_DERPT</name>
<reference evidence="1 2" key="2">
    <citation type="journal article" date="2022" name="Mol. Biol. Evol.">
        <title>Comparative Genomics Reveals Insights into the Divergent Evolution of Astigmatic Mites and Household Pest Adaptations.</title>
        <authorList>
            <person name="Xiong Q."/>
            <person name="Wan A.T."/>
            <person name="Liu X."/>
            <person name="Fung C.S."/>
            <person name="Xiao X."/>
            <person name="Malainual N."/>
            <person name="Hou J."/>
            <person name="Wang L."/>
            <person name="Wang M."/>
            <person name="Yang K.Y."/>
            <person name="Cui Y."/>
            <person name="Leung E.L."/>
            <person name="Nong W."/>
            <person name="Shin S.K."/>
            <person name="Au S.W."/>
            <person name="Jeong K.Y."/>
            <person name="Chew F.T."/>
            <person name="Hui J.H."/>
            <person name="Leung T.F."/>
            <person name="Tungtrongchitr A."/>
            <person name="Zhong N."/>
            <person name="Liu Z."/>
            <person name="Tsui S.K."/>
        </authorList>
    </citation>
    <scope>NUCLEOTIDE SEQUENCE [LARGE SCALE GENOMIC DNA]</scope>
    <source>
        <strain evidence="1">Derp</strain>
    </source>
</reference>
<protein>
    <submittedName>
        <fullName evidence="1">Uncharacterized protein</fullName>
    </submittedName>
</protein>
<evidence type="ECO:0000313" key="1">
    <source>
        <dbReference type="EMBL" id="KAH9417097.1"/>
    </source>
</evidence>